<dbReference type="AlphaFoldDB" id="A0A4Z2GJ04"/>
<dbReference type="EMBL" id="SRLO01000520">
    <property type="protein sequence ID" value="TNN53270.1"/>
    <property type="molecule type" value="Genomic_DNA"/>
</dbReference>
<protein>
    <submittedName>
        <fullName evidence="2">Uncharacterized protein</fullName>
    </submittedName>
</protein>
<feature type="region of interest" description="Disordered" evidence="1">
    <location>
        <begin position="1"/>
        <end position="58"/>
    </location>
</feature>
<accession>A0A4Z2GJ04</accession>
<feature type="compositionally biased region" description="Basic and acidic residues" evidence="1">
    <location>
        <begin position="26"/>
        <end position="38"/>
    </location>
</feature>
<name>A0A4Z2GJ04_9TELE</name>
<proteinExistence type="predicted"/>
<feature type="compositionally biased region" description="Polar residues" evidence="1">
    <location>
        <begin position="39"/>
        <end position="55"/>
    </location>
</feature>
<comment type="caution">
    <text evidence="2">The sequence shown here is derived from an EMBL/GenBank/DDBJ whole genome shotgun (WGS) entry which is preliminary data.</text>
</comment>
<gene>
    <name evidence="2" type="ORF">EYF80_036504</name>
</gene>
<keyword evidence="3" id="KW-1185">Reference proteome</keyword>
<sequence length="113" mass="12378">MPLEGRLLPLRDEWTSGGRNTPSPLSDREKYPIPESTRHSGNTAAGDGSDSTVWTHSHILNGMHETLSYSAPREQETKKQLKPAEHVLLSQKELLYSPNTGNVTGEGLQNGDA</sequence>
<evidence type="ECO:0000256" key="1">
    <source>
        <dbReference type="SAM" id="MobiDB-lite"/>
    </source>
</evidence>
<evidence type="ECO:0000313" key="2">
    <source>
        <dbReference type="EMBL" id="TNN53270.1"/>
    </source>
</evidence>
<organism evidence="2 3">
    <name type="scientific">Liparis tanakae</name>
    <name type="common">Tanaka's snailfish</name>
    <dbReference type="NCBI Taxonomy" id="230148"/>
    <lineage>
        <taxon>Eukaryota</taxon>
        <taxon>Metazoa</taxon>
        <taxon>Chordata</taxon>
        <taxon>Craniata</taxon>
        <taxon>Vertebrata</taxon>
        <taxon>Euteleostomi</taxon>
        <taxon>Actinopterygii</taxon>
        <taxon>Neopterygii</taxon>
        <taxon>Teleostei</taxon>
        <taxon>Neoteleostei</taxon>
        <taxon>Acanthomorphata</taxon>
        <taxon>Eupercaria</taxon>
        <taxon>Perciformes</taxon>
        <taxon>Cottioidei</taxon>
        <taxon>Cottales</taxon>
        <taxon>Liparidae</taxon>
        <taxon>Liparis</taxon>
    </lineage>
</organism>
<reference evidence="2 3" key="1">
    <citation type="submission" date="2019-03" db="EMBL/GenBank/DDBJ databases">
        <title>First draft genome of Liparis tanakae, snailfish: a comprehensive survey of snailfish specific genes.</title>
        <authorList>
            <person name="Kim W."/>
            <person name="Song I."/>
            <person name="Jeong J.-H."/>
            <person name="Kim D."/>
            <person name="Kim S."/>
            <person name="Ryu S."/>
            <person name="Song J.Y."/>
            <person name="Lee S.K."/>
        </authorList>
    </citation>
    <scope>NUCLEOTIDE SEQUENCE [LARGE SCALE GENOMIC DNA]</scope>
    <source>
        <tissue evidence="2">Muscle</tissue>
    </source>
</reference>
<dbReference type="Proteomes" id="UP000314294">
    <property type="component" value="Unassembled WGS sequence"/>
</dbReference>
<evidence type="ECO:0000313" key="3">
    <source>
        <dbReference type="Proteomes" id="UP000314294"/>
    </source>
</evidence>